<dbReference type="InterPro" id="IPR043141">
    <property type="entry name" value="Ribosomal_uL10-like_sf"/>
</dbReference>
<evidence type="ECO:0008006" key="5">
    <source>
        <dbReference type="Google" id="ProtNLM"/>
    </source>
</evidence>
<dbReference type="STRING" id="1314783.A0A165TE00"/>
<keyword evidence="4" id="KW-1185">Reference proteome</keyword>
<accession>A0A165TE00</accession>
<dbReference type="InterPro" id="IPR047865">
    <property type="entry name" value="Ribosomal_uL10_bac_type"/>
</dbReference>
<dbReference type="SUPFAM" id="SSF160369">
    <property type="entry name" value="Ribosomal protein L10-like"/>
    <property type="match status" value="1"/>
</dbReference>
<organism evidence="3 4">
    <name type="scientific">Daedalea quercina L-15889</name>
    <dbReference type="NCBI Taxonomy" id="1314783"/>
    <lineage>
        <taxon>Eukaryota</taxon>
        <taxon>Fungi</taxon>
        <taxon>Dikarya</taxon>
        <taxon>Basidiomycota</taxon>
        <taxon>Agaricomycotina</taxon>
        <taxon>Agaricomycetes</taxon>
        <taxon>Polyporales</taxon>
        <taxon>Fomitopsis</taxon>
    </lineage>
</organism>
<sequence>MLARPLPLSRPPSSACHVRTYAIHVRPSKQWPNRSLPRVYPERKRHLLLNYTRLIESSPQKPVFLFLHSGFNVPRQQQLRNDLVKTATRHASIPSLAGPSPAPIQAPTFTVMNSSIFGVALRDFTPNDSVPLDMQSILDLAGQVKGEGLAALTFPSLNPPFLNATLKMLEKTHPKPKPKTQADIEKEAKMVQQAFVPGRRLRLAKPEAAPQLRLVGAFIEGRLYQAPSVLRVAELPTLETLRAQLVGMLSAPAMQLSMVLSEASGAKLHRTLEGLRQSMEERDAGAKEGQSSAGSSP</sequence>
<dbReference type="Proteomes" id="UP000076727">
    <property type="component" value="Unassembled WGS sequence"/>
</dbReference>
<gene>
    <name evidence="3" type="ORF">DAEQUDRAFT_703666</name>
</gene>
<evidence type="ECO:0000256" key="2">
    <source>
        <dbReference type="SAM" id="MobiDB-lite"/>
    </source>
</evidence>
<proteinExistence type="inferred from homology"/>
<evidence type="ECO:0000313" key="3">
    <source>
        <dbReference type="EMBL" id="KZT73300.1"/>
    </source>
</evidence>
<evidence type="ECO:0000256" key="1">
    <source>
        <dbReference type="ARBA" id="ARBA00008889"/>
    </source>
</evidence>
<dbReference type="AlphaFoldDB" id="A0A165TE00"/>
<name>A0A165TE00_9APHY</name>
<evidence type="ECO:0000313" key="4">
    <source>
        <dbReference type="Proteomes" id="UP000076727"/>
    </source>
</evidence>
<reference evidence="3 4" key="1">
    <citation type="journal article" date="2016" name="Mol. Biol. Evol.">
        <title>Comparative Genomics of Early-Diverging Mushroom-Forming Fungi Provides Insights into the Origins of Lignocellulose Decay Capabilities.</title>
        <authorList>
            <person name="Nagy L.G."/>
            <person name="Riley R."/>
            <person name="Tritt A."/>
            <person name="Adam C."/>
            <person name="Daum C."/>
            <person name="Floudas D."/>
            <person name="Sun H."/>
            <person name="Yadav J.S."/>
            <person name="Pangilinan J."/>
            <person name="Larsson K.H."/>
            <person name="Matsuura K."/>
            <person name="Barry K."/>
            <person name="Labutti K."/>
            <person name="Kuo R."/>
            <person name="Ohm R.A."/>
            <person name="Bhattacharya S.S."/>
            <person name="Shirouzu T."/>
            <person name="Yoshinaga Y."/>
            <person name="Martin F.M."/>
            <person name="Grigoriev I.V."/>
            <person name="Hibbett D.S."/>
        </authorList>
    </citation>
    <scope>NUCLEOTIDE SEQUENCE [LARGE SCALE GENOMIC DNA]</scope>
    <source>
        <strain evidence="3 4">L-15889</strain>
    </source>
</reference>
<feature type="region of interest" description="Disordered" evidence="2">
    <location>
        <begin position="275"/>
        <end position="297"/>
    </location>
</feature>
<dbReference type="EMBL" id="KV429037">
    <property type="protein sequence ID" value="KZT73300.1"/>
    <property type="molecule type" value="Genomic_DNA"/>
</dbReference>
<dbReference type="OrthoDB" id="360689at2759"/>
<comment type="similarity">
    <text evidence="1">Belongs to the universal ribosomal protein uL10 family.</text>
</comment>
<feature type="compositionally biased region" description="Basic and acidic residues" evidence="2">
    <location>
        <begin position="275"/>
        <end position="286"/>
    </location>
</feature>
<protein>
    <recommendedName>
        <fullName evidence="5">Ribosomal protein L10</fullName>
    </recommendedName>
</protein>
<dbReference type="PANTHER" id="PTHR11560">
    <property type="entry name" value="39S RIBOSOMAL PROTEIN L10, MITOCHONDRIAL"/>
    <property type="match status" value="1"/>
</dbReference>